<dbReference type="GO" id="GO:0005886">
    <property type="term" value="C:plasma membrane"/>
    <property type="evidence" value="ECO:0007669"/>
    <property type="project" value="UniProtKB-SubCell"/>
</dbReference>
<dbReference type="PANTHER" id="PTHR47019">
    <property type="entry name" value="LIPID II FLIPPASE MURJ"/>
    <property type="match status" value="1"/>
</dbReference>
<feature type="transmembrane region" description="Helical" evidence="8">
    <location>
        <begin position="387"/>
        <end position="406"/>
    </location>
</feature>
<evidence type="ECO:0000313" key="11">
    <source>
        <dbReference type="Proteomes" id="UP000178109"/>
    </source>
</evidence>
<evidence type="ECO:0000256" key="2">
    <source>
        <dbReference type="ARBA" id="ARBA00022475"/>
    </source>
</evidence>
<evidence type="ECO:0000256" key="9">
    <source>
        <dbReference type="PIRNR" id="PIRNR002869"/>
    </source>
</evidence>
<feature type="transmembrane region" description="Helical" evidence="8">
    <location>
        <begin position="279"/>
        <end position="297"/>
    </location>
</feature>
<dbReference type="AlphaFoldDB" id="A0A1G2BTE5"/>
<dbReference type="InterPro" id="IPR004268">
    <property type="entry name" value="MurJ"/>
</dbReference>
<feature type="transmembrane region" description="Helical" evidence="8">
    <location>
        <begin position="142"/>
        <end position="161"/>
    </location>
</feature>
<comment type="subcellular location">
    <subcellularLocation>
        <location evidence="1 8">Cell membrane</location>
        <topology evidence="1 8">Multi-pass membrane protein</topology>
    </subcellularLocation>
</comment>
<feature type="transmembrane region" description="Helical" evidence="8">
    <location>
        <begin position="168"/>
        <end position="189"/>
    </location>
</feature>
<dbReference type="GO" id="GO:0009252">
    <property type="term" value="P:peptidoglycan biosynthetic process"/>
    <property type="evidence" value="ECO:0007669"/>
    <property type="project" value="UniProtKB-UniRule"/>
</dbReference>
<keyword evidence="4 8" id="KW-0133">Cell shape</keyword>
<dbReference type="PIRSF" id="PIRSF002869">
    <property type="entry name" value="MviN"/>
    <property type="match status" value="1"/>
</dbReference>
<evidence type="ECO:0000256" key="6">
    <source>
        <dbReference type="ARBA" id="ARBA00022989"/>
    </source>
</evidence>
<keyword evidence="2 8" id="KW-1003">Cell membrane</keyword>
<evidence type="ECO:0000256" key="1">
    <source>
        <dbReference type="ARBA" id="ARBA00004651"/>
    </source>
</evidence>
<protein>
    <recommendedName>
        <fullName evidence="8">Probable lipid II flippase MurJ</fullName>
    </recommendedName>
</protein>
<comment type="caution">
    <text evidence="10">The sequence shown here is derived from an EMBL/GenBank/DDBJ whole genome shotgun (WGS) entry which is preliminary data.</text>
</comment>
<dbReference type="GO" id="GO:0008360">
    <property type="term" value="P:regulation of cell shape"/>
    <property type="evidence" value="ECO:0007669"/>
    <property type="project" value="UniProtKB-UniRule"/>
</dbReference>
<dbReference type="Proteomes" id="UP000178109">
    <property type="component" value="Unassembled WGS sequence"/>
</dbReference>
<dbReference type="PANTHER" id="PTHR47019:SF1">
    <property type="entry name" value="LIPID II FLIPPASE MURJ"/>
    <property type="match status" value="1"/>
</dbReference>
<proteinExistence type="inferred from homology"/>
<dbReference type="GO" id="GO:0015648">
    <property type="term" value="F:lipid-linked peptidoglycan transporter activity"/>
    <property type="evidence" value="ECO:0007669"/>
    <property type="project" value="UniProtKB-UniRule"/>
</dbReference>
<evidence type="ECO:0000256" key="4">
    <source>
        <dbReference type="ARBA" id="ARBA00022960"/>
    </source>
</evidence>
<evidence type="ECO:0000256" key="8">
    <source>
        <dbReference type="HAMAP-Rule" id="MF_02078"/>
    </source>
</evidence>
<feature type="transmembrane region" description="Helical" evidence="8">
    <location>
        <begin position="318"/>
        <end position="338"/>
    </location>
</feature>
<evidence type="ECO:0000313" key="10">
    <source>
        <dbReference type="EMBL" id="OGY92288.1"/>
    </source>
</evidence>
<dbReference type="InterPro" id="IPR051050">
    <property type="entry name" value="Lipid_II_flippase_MurJ/MviN"/>
</dbReference>
<comment type="pathway">
    <text evidence="8">Cell wall biogenesis; peptidoglycan biosynthesis.</text>
</comment>
<keyword evidence="7 8" id="KW-0472">Membrane</keyword>
<dbReference type="NCBIfam" id="TIGR01695">
    <property type="entry name" value="murJ_mviN"/>
    <property type="match status" value="1"/>
</dbReference>
<dbReference type="PRINTS" id="PR01806">
    <property type="entry name" value="VIRFACTRMVIN"/>
</dbReference>
<feature type="transmembrane region" description="Helical" evidence="8">
    <location>
        <begin position="12"/>
        <end position="30"/>
    </location>
</feature>
<organism evidence="10 11">
    <name type="scientific">Candidatus Komeilibacteria bacterium RIFCSPLOWO2_02_FULL_48_11</name>
    <dbReference type="NCBI Taxonomy" id="1798553"/>
    <lineage>
        <taxon>Bacteria</taxon>
        <taxon>Candidatus Komeiliibacteriota</taxon>
    </lineage>
</organism>
<feature type="transmembrane region" description="Helical" evidence="8">
    <location>
        <begin position="195"/>
        <end position="218"/>
    </location>
</feature>
<sequence length="515" mass="56004">MITSLKHKLTHTITGGAIIIAAFSLLSRLLGLVRDRLLFSIFGAGDVLDSYYAAFRLPDLVFNTLILGALSAAFIPVFLEYWHKDKKEAWRIANTVLNTTLLILFVFGVAAFIFAPEIVQIIAPGFELQKRLATAELTRIMLIGILFLGLSNVASSILNAFKRFTAFALAPVMYNLGIIAGILILVPWFGVEGLAWGVVLGAMLHFFVQFPSIAKLGFKYKVLFSWRNAGVKKIEKLMLPRTFGLAISQINQVVNTIIGSTLPVGSVAIFNAANNLQNVPIGIFAIPLSLAYFPIFSEAWVKQDIPRLIASFSQAVRRLLAIAIPASIFMILLRAHVVRLVLGAGQFDWTATILTARTLSLFAISLFAQCLIPLIARVFYSLQDTKTPVAISILALALNIFLAFPLSAKMGIAGLALSFSLVSLFNVAGLWLCLHHRLGNLDDQTIFRSTLIICLLSIIAGWSLYGALYLVGPAVNTHTAVGLLLQAGAAGAVGLTVYLVLGKLVGMEELRFSKK</sequence>
<dbReference type="Pfam" id="PF03023">
    <property type="entry name" value="MurJ"/>
    <property type="match status" value="1"/>
</dbReference>
<keyword evidence="5 8" id="KW-0573">Peptidoglycan synthesis</keyword>
<dbReference type="HAMAP" id="MF_02078">
    <property type="entry name" value="MurJ_MviN"/>
    <property type="match status" value="1"/>
</dbReference>
<keyword evidence="3 8" id="KW-0812">Transmembrane</keyword>
<feature type="transmembrane region" description="Helical" evidence="8">
    <location>
        <begin position="100"/>
        <end position="122"/>
    </location>
</feature>
<dbReference type="GO" id="GO:0071555">
    <property type="term" value="P:cell wall organization"/>
    <property type="evidence" value="ECO:0007669"/>
    <property type="project" value="UniProtKB-UniRule"/>
</dbReference>
<evidence type="ECO:0000256" key="5">
    <source>
        <dbReference type="ARBA" id="ARBA00022984"/>
    </source>
</evidence>
<feature type="transmembrane region" description="Helical" evidence="8">
    <location>
        <begin position="412"/>
        <end position="434"/>
    </location>
</feature>
<comment type="function">
    <text evidence="8 9">Involved in peptidoglycan biosynthesis. Transports lipid-linked peptidoglycan precursors from the inner to the outer leaflet of the cytoplasmic membrane.</text>
</comment>
<feature type="transmembrane region" description="Helical" evidence="8">
    <location>
        <begin position="483"/>
        <end position="505"/>
    </location>
</feature>
<feature type="transmembrane region" description="Helical" evidence="8">
    <location>
        <begin position="358"/>
        <end position="380"/>
    </location>
</feature>
<dbReference type="UniPathway" id="UPA00219"/>
<name>A0A1G2BTE5_9BACT</name>
<keyword evidence="8 9" id="KW-0813">Transport</keyword>
<feature type="transmembrane region" description="Helical" evidence="8">
    <location>
        <begin position="446"/>
        <end position="471"/>
    </location>
</feature>
<dbReference type="GO" id="GO:0034204">
    <property type="term" value="P:lipid translocation"/>
    <property type="evidence" value="ECO:0007669"/>
    <property type="project" value="TreeGrafter"/>
</dbReference>
<comment type="similarity">
    <text evidence="8 9">Belongs to the MurJ/MviN family.</text>
</comment>
<accession>A0A1G2BTE5</accession>
<dbReference type="EMBL" id="MHKO01000025">
    <property type="protein sequence ID" value="OGY92288.1"/>
    <property type="molecule type" value="Genomic_DNA"/>
</dbReference>
<dbReference type="CDD" id="cd13123">
    <property type="entry name" value="MATE_MurJ_like"/>
    <property type="match status" value="1"/>
</dbReference>
<keyword evidence="8 9" id="KW-0961">Cell wall biogenesis/degradation</keyword>
<evidence type="ECO:0000256" key="3">
    <source>
        <dbReference type="ARBA" id="ARBA00022692"/>
    </source>
</evidence>
<dbReference type="STRING" id="1798553.A3H70_03560"/>
<evidence type="ECO:0000256" key="7">
    <source>
        <dbReference type="ARBA" id="ARBA00023136"/>
    </source>
</evidence>
<feature type="transmembrane region" description="Helical" evidence="8">
    <location>
        <begin position="60"/>
        <end position="79"/>
    </location>
</feature>
<keyword evidence="6 8" id="KW-1133">Transmembrane helix</keyword>
<reference evidence="10 11" key="1">
    <citation type="journal article" date="2016" name="Nat. Commun.">
        <title>Thousands of microbial genomes shed light on interconnected biogeochemical processes in an aquifer system.</title>
        <authorList>
            <person name="Anantharaman K."/>
            <person name="Brown C.T."/>
            <person name="Hug L.A."/>
            <person name="Sharon I."/>
            <person name="Castelle C.J."/>
            <person name="Probst A.J."/>
            <person name="Thomas B.C."/>
            <person name="Singh A."/>
            <person name="Wilkins M.J."/>
            <person name="Karaoz U."/>
            <person name="Brodie E.L."/>
            <person name="Williams K.H."/>
            <person name="Hubbard S.S."/>
            <person name="Banfield J.F."/>
        </authorList>
    </citation>
    <scope>NUCLEOTIDE SEQUENCE [LARGE SCALE GENOMIC DNA]</scope>
</reference>
<gene>
    <name evidence="8" type="primary">murJ</name>
    <name evidence="10" type="ORF">A3H70_03560</name>
</gene>